<sequence length="127" mass="13424">MDAAPVSMVAAWVGEVGQDSLSGSELLDFAAACERARRESESRQLTAIARSAAEARCREHGSYGHAEECAAAEIATELELPPGYAAGRTGHASRITACFPGVHASLLKGEIDSDAAEKRPHGERLEF</sequence>
<gene>
    <name evidence="1" type="ORF">HDA32_001331</name>
</gene>
<name>A0A852TRM7_9ACTN</name>
<dbReference type="AlphaFoldDB" id="A0A852TRM7"/>
<dbReference type="EMBL" id="JACCCC010000001">
    <property type="protein sequence ID" value="NYE46211.1"/>
    <property type="molecule type" value="Genomic_DNA"/>
</dbReference>
<reference evidence="1 2" key="1">
    <citation type="submission" date="2020-07" db="EMBL/GenBank/DDBJ databases">
        <title>Sequencing the genomes of 1000 actinobacteria strains.</title>
        <authorList>
            <person name="Klenk H.-P."/>
        </authorList>
    </citation>
    <scope>NUCLEOTIDE SEQUENCE [LARGE SCALE GENOMIC DNA]</scope>
    <source>
        <strain evidence="1 2">CXB654</strain>
    </source>
</reference>
<dbReference type="RefSeq" id="WP_179642353.1">
    <property type="nucleotide sequence ID" value="NZ_BAAAYY010000013.1"/>
</dbReference>
<accession>A0A852TRM7</accession>
<protein>
    <recommendedName>
        <fullName evidence="3">DUF222 domain-containing protein</fullName>
    </recommendedName>
</protein>
<dbReference type="Proteomes" id="UP000589036">
    <property type="component" value="Unassembled WGS sequence"/>
</dbReference>
<organism evidence="1 2">
    <name type="scientific">Spinactinospora alkalitolerans</name>
    <dbReference type="NCBI Taxonomy" id="687207"/>
    <lineage>
        <taxon>Bacteria</taxon>
        <taxon>Bacillati</taxon>
        <taxon>Actinomycetota</taxon>
        <taxon>Actinomycetes</taxon>
        <taxon>Streptosporangiales</taxon>
        <taxon>Nocardiopsidaceae</taxon>
        <taxon>Spinactinospora</taxon>
    </lineage>
</organism>
<proteinExistence type="predicted"/>
<keyword evidence="2" id="KW-1185">Reference proteome</keyword>
<comment type="caution">
    <text evidence="1">The sequence shown here is derived from an EMBL/GenBank/DDBJ whole genome shotgun (WGS) entry which is preliminary data.</text>
</comment>
<evidence type="ECO:0000313" key="2">
    <source>
        <dbReference type="Proteomes" id="UP000589036"/>
    </source>
</evidence>
<evidence type="ECO:0008006" key="3">
    <source>
        <dbReference type="Google" id="ProtNLM"/>
    </source>
</evidence>
<evidence type="ECO:0000313" key="1">
    <source>
        <dbReference type="EMBL" id="NYE46211.1"/>
    </source>
</evidence>